<dbReference type="InterPro" id="IPR003594">
    <property type="entry name" value="HATPase_dom"/>
</dbReference>
<keyword evidence="5" id="KW-0418">Kinase</keyword>
<dbReference type="InterPro" id="IPR036890">
    <property type="entry name" value="HATPase_C_sf"/>
</dbReference>
<dbReference type="Gene3D" id="3.30.565.10">
    <property type="entry name" value="Histidine kinase-like ATPase, C-terminal domain"/>
    <property type="match status" value="1"/>
</dbReference>
<dbReference type="PROSITE" id="PS50109">
    <property type="entry name" value="HIS_KIN"/>
    <property type="match status" value="1"/>
</dbReference>
<dbReference type="Pfam" id="PF00512">
    <property type="entry name" value="HisKA"/>
    <property type="match status" value="1"/>
</dbReference>
<feature type="domain" description="PAS" evidence="7">
    <location>
        <begin position="284"/>
        <end position="355"/>
    </location>
</feature>
<dbReference type="Gene3D" id="3.30.450.20">
    <property type="entry name" value="PAS domain"/>
    <property type="match status" value="6"/>
</dbReference>
<dbReference type="PRINTS" id="PR00344">
    <property type="entry name" value="BCTRLSENSOR"/>
</dbReference>
<feature type="domain" description="PAS" evidence="7">
    <location>
        <begin position="156"/>
        <end position="197"/>
    </location>
</feature>
<dbReference type="InterPro" id="IPR035965">
    <property type="entry name" value="PAS-like_dom_sf"/>
</dbReference>
<feature type="domain" description="PAS" evidence="7">
    <location>
        <begin position="653"/>
        <end position="689"/>
    </location>
</feature>
<dbReference type="GO" id="GO:0000155">
    <property type="term" value="F:phosphorelay sensor kinase activity"/>
    <property type="evidence" value="ECO:0007669"/>
    <property type="project" value="InterPro"/>
</dbReference>
<dbReference type="PROSITE" id="PS50112">
    <property type="entry name" value="PAS"/>
    <property type="match status" value="4"/>
</dbReference>
<feature type="domain" description="Histidine kinase" evidence="6">
    <location>
        <begin position="803"/>
        <end position="1016"/>
    </location>
</feature>
<reference evidence="9 10" key="1">
    <citation type="submission" date="2017-02" db="EMBL/GenBank/DDBJ databases">
        <title>Natronthermophilus aegyptiacus gen. nov.,sp. nov., an aerobic, extremely halophilic alkalithermophilic archaeon isolated from the athalassohaline Wadi An Natrun, Egypt.</title>
        <authorList>
            <person name="Zhao B."/>
        </authorList>
    </citation>
    <scope>NUCLEOTIDE SEQUENCE [LARGE SCALE GENOMIC DNA]</scope>
    <source>
        <strain evidence="9 10">CGMCC 1.3597</strain>
    </source>
</reference>
<evidence type="ECO:0000313" key="10">
    <source>
        <dbReference type="Proteomes" id="UP000196084"/>
    </source>
</evidence>
<dbReference type="SMART" id="SM00091">
    <property type="entry name" value="PAS"/>
    <property type="match status" value="6"/>
</dbReference>
<evidence type="ECO:0000259" key="8">
    <source>
        <dbReference type="PROSITE" id="PS50113"/>
    </source>
</evidence>
<dbReference type="PANTHER" id="PTHR43304">
    <property type="entry name" value="PHYTOCHROME-LIKE PROTEIN CPH1"/>
    <property type="match status" value="1"/>
</dbReference>
<dbReference type="InterPro" id="IPR036097">
    <property type="entry name" value="HisK_dim/P_sf"/>
</dbReference>
<dbReference type="Proteomes" id="UP000196084">
    <property type="component" value="Unassembled WGS sequence"/>
</dbReference>
<keyword evidence="4" id="KW-0808">Transferase</keyword>
<feature type="domain" description="PAS" evidence="7">
    <location>
        <begin position="22"/>
        <end position="92"/>
    </location>
</feature>
<dbReference type="PROSITE" id="PS50113">
    <property type="entry name" value="PAC"/>
    <property type="match status" value="5"/>
</dbReference>
<dbReference type="AlphaFoldDB" id="A0A202E6Q4"/>
<dbReference type="OrthoDB" id="342253at2157"/>
<dbReference type="SUPFAM" id="SSF55785">
    <property type="entry name" value="PYP-like sensor domain (PAS domain)"/>
    <property type="match status" value="6"/>
</dbReference>
<dbReference type="InterPro" id="IPR000014">
    <property type="entry name" value="PAS"/>
</dbReference>
<sequence>MSKQGDTTAQAFWGDDIDDSVALERYRTLVNTVDDGIYQLDAAGRFVAVNDIIVEMSGYTRDELLNEHVSLVLEDGDIGRISRKIAERVHSTERLAETFDIAVQTADGQNRYCELRVNLLIEDGTFQGTVGVVRDITDSKRTERTLEHREQDLERERDVINQVLETSPVGIVVLDADGEILRLNDRATDVLEIPAGEAEMYDPSSRPVYTESGDPIPADDHPFAQTLQTGEPVYDEVLQIELPDGTRRWLSVNAAPLFDESGEIDRVVTAGEDITHIKAREQELETELEEIFGRVSDAFYAVDDEFQFTHVNERAEELLQQSQDELIGKQLWDVFPSAAEIDDVWDAFQTALDDQEPTSYELYYETLDFWVEANLYPSETGISVYFRDVTERKAREQALESSERRYRTLAEYFPNGLVTLFDHDLEYTLAAGQGFDRIPVEPNDLEGQQFHDVWPDETAADLEPAFQAALEGEEKSVELEYAGREWVLHGVPITDERGEVFAGMTMAQDITQQKERERELEDAKTRLEAATEAGAVGTWEWHVQENRMEIGPSFAKTFGIDPGDTEGGVPLEWLLDAIHKADRDRVQRKIQEAVESGGEYEEEYRVWNAAGDLRWVVARGHVECDEAGNPTTFPGALTDITERKQAELELQQNKEQLQSLFEILPVGVIVADQDGGIVEVNDAAEDIWGGDVFDADSLEEYDKFPVTWAETGERVQRDEWTTARVLQGEEITEPRTFEIEAMDGEQRILSVKGMPIRDEYGAVTRAVLTLSDITERREYQRKLERTIDQLEASNERLEHFAYAASHDLQEPLRMVSSYLQLIEKRYSDTLDADGEEFLAFAIDGADRMRDMIDGLLQYSRIETQGDPFEPTDLEAVLDDVLADIQFKIEDTDADIRADDLPRVIGDAGQLRQLFQNLLQNAIEYSDDEPSRIHVSADRSGSMWTISVSDDGIGIDPANQDRIFEVFQRLHSRAEYDGTGIGLALCQRIVERHDGDIWVESEPGEGSTFSFTLPAAE</sequence>
<dbReference type="InterPro" id="IPR013655">
    <property type="entry name" value="PAS_fold_3"/>
</dbReference>
<dbReference type="Pfam" id="PF08448">
    <property type="entry name" value="PAS_4"/>
    <property type="match status" value="4"/>
</dbReference>
<dbReference type="Pfam" id="PF08447">
    <property type="entry name" value="PAS_3"/>
    <property type="match status" value="1"/>
</dbReference>
<dbReference type="SMART" id="SM00387">
    <property type="entry name" value="HATPase_c"/>
    <property type="match status" value="1"/>
</dbReference>
<keyword evidence="10" id="KW-1185">Reference proteome</keyword>
<protein>
    <recommendedName>
        <fullName evidence="2">histidine kinase</fullName>
        <ecNumber evidence="2">2.7.13.3</ecNumber>
    </recommendedName>
</protein>
<feature type="domain" description="PAC" evidence="8">
    <location>
        <begin position="733"/>
        <end position="785"/>
    </location>
</feature>
<evidence type="ECO:0000313" key="9">
    <source>
        <dbReference type="EMBL" id="OVE83946.1"/>
    </source>
</evidence>
<dbReference type="Gene3D" id="1.10.287.130">
    <property type="match status" value="1"/>
</dbReference>
<gene>
    <name evidence="9" type="ORF">B2G88_16175</name>
</gene>
<dbReference type="Pfam" id="PF02518">
    <property type="entry name" value="HATPase_c"/>
    <property type="match status" value="1"/>
</dbReference>
<dbReference type="PANTHER" id="PTHR43304:SF1">
    <property type="entry name" value="PAC DOMAIN-CONTAINING PROTEIN"/>
    <property type="match status" value="1"/>
</dbReference>
<dbReference type="GO" id="GO:0006355">
    <property type="term" value="P:regulation of DNA-templated transcription"/>
    <property type="evidence" value="ECO:0007669"/>
    <property type="project" value="InterPro"/>
</dbReference>
<dbReference type="InterPro" id="IPR013656">
    <property type="entry name" value="PAS_4"/>
</dbReference>
<dbReference type="InterPro" id="IPR000700">
    <property type="entry name" value="PAS-assoc_C"/>
</dbReference>
<dbReference type="EMBL" id="MWPH01000003">
    <property type="protein sequence ID" value="OVE83946.1"/>
    <property type="molecule type" value="Genomic_DNA"/>
</dbReference>
<dbReference type="InterPro" id="IPR001610">
    <property type="entry name" value="PAC"/>
</dbReference>
<dbReference type="Pfam" id="PF00989">
    <property type="entry name" value="PAS"/>
    <property type="match status" value="1"/>
</dbReference>
<comment type="caution">
    <text evidence="9">The sequence shown here is derived from an EMBL/GenBank/DDBJ whole genome shotgun (WGS) entry which is preliminary data.</text>
</comment>
<evidence type="ECO:0000256" key="1">
    <source>
        <dbReference type="ARBA" id="ARBA00000085"/>
    </source>
</evidence>
<dbReference type="NCBIfam" id="TIGR00229">
    <property type="entry name" value="sensory_box"/>
    <property type="match status" value="6"/>
</dbReference>
<dbReference type="Gene3D" id="2.10.70.100">
    <property type="match status" value="1"/>
</dbReference>
<evidence type="ECO:0000259" key="7">
    <source>
        <dbReference type="PROSITE" id="PS50112"/>
    </source>
</evidence>
<dbReference type="InterPro" id="IPR003661">
    <property type="entry name" value="HisK_dim/P_dom"/>
</dbReference>
<name>A0A202E6Q4_9EURY</name>
<dbReference type="CDD" id="cd00082">
    <property type="entry name" value="HisKA"/>
    <property type="match status" value="1"/>
</dbReference>
<dbReference type="FunFam" id="3.30.565.10:FF:000006">
    <property type="entry name" value="Sensor histidine kinase WalK"/>
    <property type="match status" value="1"/>
</dbReference>
<dbReference type="SUPFAM" id="SSF55874">
    <property type="entry name" value="ATPase domain of HSP90 chaperone/DNA topoisomerase II/histidine kinase"/>
    <property type="match status" value="1"/>
</dbReference>
<feature type="domain" description="PAC" evidence="8">
    <location>
        <begin position="234"/>
        <end position="286"/>
    </location>
</feature>
<dbReference type="SMART" id="SM00388">
    <property type="entry name" value="HisKA"/>
    <property type="match status" value="1"/>
</dbReference>
<feature type="domain" description="PAC" evidence="8">
    <location>
        <begin position="600"/>
        <end position="652"/>
    </location>
</feature>
<proteinExistence type="predicted"/>
<evidence type="ECO:0000256" key="4">
    <source>
        <dbReference type="ARBA" id="ARBA00022679"/>
    </source>
</evidence>
<dbReference type="InterPro" id="IPR013767">
    <property type="entry name" value="PAS_fold"/>
</dbReference>
<dbReference type="InterPro" id="IPR052162">
    <property type="entry name" value="Sensor_kinase/Photoreceptor"/>
</dbReference>
<dbReference type="InterPro" id="IPR004358">
    <property type="entry name" value="Sig_transdc_His_kin-like_C"/>
</dbReference>
<evidence type="ECO:0000256" key="5">
    <source>
        <dbReference type="ARBA" id="ARBA00022777"/>
    </source>
</evidence>
<feature type="domain" description="PAC" evidence="8">
    <location>
        <begin position="97"/>
        <end position="148"/>
    </location>
</feature>
<feature type="domain" description="PAC" evidence="8">
    <location>
        <begin position="460"/>
        <end position="522"/>
    </location>
</feature>
<dbReference type="CDD" id="cd00130">
    <property type="entry name" value="PAS"/>
    <property type="match status" value="4"/>
</dbReference>
<accession>A0A202E6Q4</accession>
<dbReference type="SMART" id="SM00086">
    <property type="entry name" value="PAC"/>
    <property type="match status" value="4"/>
</dbReference>
<dbReference type="RefSeq" id="WP_087715333.1">
    <property type="nucleotide sequence ID" value="NZ_MWPH01000003.1"/>
</dbReference>
<dbReference type="EC" id="2.7.13.3" evidence="2"/>
<dbReference type="InterPro" id="IPR005467">
    <property type="entry name" value="His_kinase_dom"/>
</dbReference>
<organism evidence="9 10">
    <name type="scientific">Natronolimnobius baerhuensis</name>
    <dbReference type="NCBI Taxonomy" id="253108"/>
    <lineage>
        <taxon>Archaea</taxon>
        <taxon>Methanobacteriati</taxon>
        <taxon>Methanobacteriota</taxon>
        <taxon>Stenosarchaea group</taxon>
        <taxon>Halobacteria</taxon>
        <taxon>Halobacteriales</taxon>
        <taxon>Natrialbaceae</taxon>
        <taxon>Natronolimnobius</taxon>
    </lineage>
</organism>
<keyword evidence="3" id="KW-0597">Phosphoprotein</keyword>
<evidence type="ECO:0000256" key="2">
    <source>
        <dbReference type="ARBA" id="ARBA00012438"/>
    </source>
</evidence>
<evidence type="ECO:0000256" key="3">
    <source>
        <dbReference type="ARBA" id="ARBA00022553"/>
    </source>
</evidence>
<evidence type="ECO:0000259" key="6">
    <source>
        <dbReference type="PROSITE" id="PS50109"/>
    </source>
</evidence>
<dbReference type="SUPFAM" id="SSF47384">
    <property type="entry name" value="Homodimeric domain of signal transducing histidine kinase"/>
    <property type="match status" value="1"/>
</dbReference>
<comment type="catalytic activity">
    <reaction evidence="1">
        <text>ATP + protein L-histidine = ADP + protein N-phospho-L-histidine.</text>
        <dbReference type="EC" id="2.7.13.3"/>
    </reaction>
</comment>